<dbReference type="GO" id="GO:0006629">
    <property type="term" value="P:lipid metabolic process"/>
    <property type="evidence" value="ECO:0007669"/>
    <property type="project" value="UniProtKB-KW"/>
</dbReference>
<reference evidence="6 7" key="1">
    <citation type="journal article" date="2018" name="Nat. Biotechnol.">
        <title>A standardized bacterial taxonomy based on genome phylogeny substantially revises the tree of life.</title>
        <authorList>
            <person name="Parks D.H."/>
            <person name="Chuvochina M."/>
            <person name="Waite D.W."/>
            <person name="Rinke C."/>
            <person name="Skarshewski A."/>
            <person name="Chaumeil P.A."/>
            <person name="Hugenholtz P."/>
        </authorList>
    </citation>
    <scope>NUCLEOTIDE SEQUENCE [LARGE SCALE GENOMIC DNA]</scope>
    <source>
        <strain evidence="6">UBA8844</strain>
    </source>
</reference>
<keyword evidence="5" id="KW-0012">Acyltransferase</keyword>
<dbReference type="SUPFAM" id="SSF55729">
    <property type="entry name" value="Acyl-CoA N-acyltransferases (Nat)"/>
    <property type="match status" value="1"/>
</dbReference>
<evidence type="ECO:0000256" key="4">
    <source>
        <dbReference type="ARBA" id="ARBA00023098"/>
    </source>
</evidence>
<evidence type="ECO:0000313" key="7">
    <source>
        <dbReference type="Proteomes" id="UP000264071"/>
    </source>
</evidence>
<dbReference type="OMA" id="WVCGEPA"/>
<keyword evidence="3 6" id="KW-0808">Transferase</keyword>
<gene>
    <name evidence="6" type="ORF">DGD08_17970</name>
</gene>
<evidence type="ECO:0000256" key="2">
    <source>
        <dbReference type="ARBA" id="ARBA00022516"/>
    </source>
</evidence>
<dbReference type="Proteomes" id="UP000264071">
    <property type="component" value="Unassembled WGS sequence"/>
</dbReference>
<dbReference type="Pfam" id="PF13444">
    <property type="entry name" value="Acetyltransf_5"/>
    <property type="match status" value="1"/>
</dbReference>
<proteinExistence type="predicted"/>
<keyword evidence="4" id="KW-0443">Lipid metabolism</keyword>
<evidence type="ECO:0000256" key="5">
    <source>
        <dbReference type="ARBA" id="ARBA00023315"/>
    </source>
</evidence>
<dbReference type="PANTHER" id="PTHR37323">
    <property type="entry name" value="GCN5-RELATED N-ACETYLTRANSFERASE"/>
    <property type="match status" value="1"/>
</dbReference>
<dbReference type="EMBL" id="DPIY01000012">
    <property type="protein sequence ID" value="HCT59092.1"/>
    <property type="molecule type" value="Genomic_DNA"/>
</dbReference>
<evidence type="ECO:0000313" key="6">
    <source>
        <dbReference type="EMBL" id="HCT59092.1"/>
    </source>
</evidence>
<sequence length="293" mass="31995">METPPLVGAATVGMPLAAPTDLDVFPHHSDAIPPGVVAAGAYDLRFAWTRADLHAVQTLRYRVFNEELQEGLSAAAAEGRDADERDPWFHHLMIVHRPSGDVVGTYRLQTAVMAATRHGFYSATLFELGAIPGSILGEAVEIGRACVAPAHRSGRVLRLLWKGLARYLQWNDKRFLFGCCSIAGLDETHAVNTWRALHARSALHDQVLVRPRPAVRALADDGRQRPSGDAESVAEALKTALPPLFDGYLALGARICGAPAFDREFGTTDYLVLLDRQAMDPRTYQSFFGGAER</sequence>
<dbReference type="PANTHER" id="PTHR37323:SF1">
    <property type="entry name" value="L-ORNITHINE N(ALPHA)-ACYLTRANSFERASE"/>
    <property type="match status" value="1"/>
</dbReference>
<dbReference type="Gene3D" id="3.40.630.30">
    <property type="match status" value="1"/>
</dbReference>
<accession>A0A3D4VED9</accession>
<dbReference type="InterPro" id="IPR016181">
    <property type="entry name" value="Acyl_CoA_acyltransferase"/>
</dbReference>
<comment type="pathway">
    <text evidence="1">Lipid metabolism.</text>
</comment>
<organism evidence="6 7">
    <name type="scientific">Gemmatimonas aurantiaca</name>
    <dbReference type="NCBI Taxonomy" id="173480"/>
    <lineage>
        <taxon>Bacteria</taxon>
        <taxon>Pseudomonadati</taxon>
        <taxon>Gemmatimonadota</taxon>
        <taxon>Gemmatimonadia</taxon>
        <taxon>Gemmatimonadales</taxon>
        <taxon>Gemmatimonadaceae</taxon>
        <taxon>Gemmatimonas</taxon>
    </lineage>
</organism>
<protein>
    <submittedName>
        <fullName evidence="6">GNAT family N-acetyltransferase</fullName>
    </submittedName>
</protein>
<dbReference type="InterPro" id="IPR052351">
    <property type="entry name" value="Ornithine_N-alpha-AT"/>
</dbReference>
<name>A0A3D4VED9_9BACT</name>
<dbReference type="GO" id="GO:0016746">
    <property type="term" value="F:acyltransferase activity"/>
    <property type="evidence" value="ECO:0007669"/>
    <property type="project" value="UniProtKB-KW"/>
</dbReference>
<dbReference type="AlphaFoldDB" id="A0A3D4VED9"/>
<keyword evidence="2" id="KW-0444">Lipid biosynthesis</keyword>
<evidence type="ECO:0000256" key="1">
    <source>
        <dbReference type="ARBA" id="ARBA00005189"/>
    </source>
</evidence>
<evidence type="ECO:0000256" key="3">
    <source>
        <dbReference type="ARBA" id="ARBA00022679"/>
    </source>
</evidence>
<comment type="caution">
    <text evidence="6">The sequence shown here is derived from an EMBL/GenBank/DDBJ whole genome shotgun (WGS) entry which is preliminary data.</text>
</comment>